<organism evidence="2 3">
    <name type="scientific">Perkinsus olseni</name>
    <name type="common">Perkinsus atlanticus</name>
    <dbReference type="NCBI Taxonomy" id="32597"/>
    <lineage>
        <taxon>Eukaryota</taxon>
        <taxon>Sar</taxon>
        <taxon>Alveolata</taxon>
        <taxon>Perkinsozoa</taxon>
        <taxon>Perkinsea</taxon>
        <taxon>Perkinsida</taxon>
        <taxon>Perkinsidae</taxon>
        <taxon>Perkinsus</taxon>
    </lineage>
</organism>
<evidence type="ECO:0000256" key="1">
    <source>
        <dbReference type="SAM" id="MobiDB-lite"/>
    </source>
</evidence>
<protein>
    <submittedName>
        <fullName evidence="2">Uncharacterized protein</fullName>
    </submittedName>
</protein>
<dbReference type="Proteomes" id="UP000574390">
    <property type="component" value="Unassembled WGS sequence"/>
</dbReference>
<comment type="caution">
    <text evidence="2">The sequence shown here is derived from an EMBL/GenBank/DDBJ whole genome shotgun (WGS) entry which is preliminary data.</text>
</comment>
<sequence>MFSTITPSTTTILDKDTSSPTNSCHSTAAASSSYCCSTPTSSDSLEYYYNDVRRQEVEQCMVILDWDDTIVPTKVLIDQGGKLTLSNVYTSVVEAFLTLLLQLTKGNVCVLSSSTEGWVRESCALYLPRVLPLLDEVQVVHVPKRHLARGLKQKEASAVRVVSQWYSQLPRSGGSSQVLFIGNQAGDISPSGIIRSLLPNTYVKTCLLKTSPSVQDIQRQLTYLYYSLGSILSEESLAFSVAEASSEIMLDLYATDLDRRFYTTGRPYNDGKVSH</sequence>
<accession>A0A7J6UCS5</accession>
<dbReference type="AlphaFoldDB" id="A0A7J6UCS5"/>
<dbReference type="EMBL" id="JABANM010001030">
    <property type="protein sequence ID" value="KAF4754973.1"/>
    <property type="molecule type" value="Genomic_DNA"/>
</dbReference>
<evidence type="ECO:0000313" key="2">
    <source>
        <dbReference type="EMBL" id="KAF4754973.1"/>
    </source>
</evidence>
<feature type="region of interest" description="Disordered" evidence="1">
    <location>
        <begin position="1"/>
        <end position="20"/>
    </location>
</feature>
<reference evidence="2 3" key="1">
    <citation type="submission" date="2020-04" db="EMBL/GenBank/DDBJ databases">
        <title>Perkinsus olseni comparative genomics.</title>
        <authorList>
            <person name="Bogema D.R."/>
        </authorList>
    </citation>
    <scope>NUCLEOTIDE SEQUENCE [LARGE SCALE GENOMIC DNA]</scope>
    <source>
        <strain evidence="2">ATCC PRA-205</strain>
    </source>
</reference>
<proteinExistence type="predicted"/>
<dbReference type="PANTHER" id="PTHR38899">
    <property type="entry name" value="DOMAIN OOKINETE PROTEIN, PUTATIVE-RELATED"/>
    <property type="match status" value="1"/>
</dbReference>
<gene>
    <name evidence="2" type="ORF">FOZ62_008085</name>
</gene>
<name>A0A7J6UCS5_PEROL</name>
<dbReference type="PANTHER" id="PTHR38899:SF1">
    <property type="entry name" value="PROTEIN KINASE"/>
    <property type="match status" value="1"/>
</dbReference>
<evidence type="ECO:0000313" key="3">
    <source>
        <dbReference type="Proteomes" id="UP000574390"/>
    </source>
</evidence>